<sequence length="69" mass="7396">MSGAKAWLIGFGIFVYFTITTAWLPSTLLKGPLAGSSRVVQDLATLIVWGFFLGAGILALRNAQKRGLI</sequence>
<evidence type="ECO:0000256" key="1">
    <source>
        <dbReference type="SAM" id="Phobius"/>
    </source>
</evidence>
<reference evidence="2" key="1">
    <citation type="submission" date="2018-06" db="EMBL/GenBank/DDBJ databases">
        <authorList>
            <person name="Zhirakovskaya E."/>
        </authorList>
    </citation>
    <scope>NUCLEOTIDE SEQUENCE</scope>
</reference>
<keyword evidence="1" id="KW-0812">Transmembrane</keyword>
<proteinExistence type="predicted"/>
<protein>
    <submittedName>
        <fullName evidence="2">Uncharacterized protein</fullName>
    </submittedName>
</protein>
<keyword evidence="1" id="KW-1133">Transmembrane helix</keyword>
<gene>
    <name evidence="2" type="ORF">MNBD_ACTINO01-2325</name>
</gene>
<accession>A0A3B0TI54</accession>
<keyword evidence="1" id="KW-0472">Membrane</keyword>
<feature type="transmembrane region" description="Helical" evidence="1">
    <location>
        <begin position="44"/>
        <end position="63"/>
    </location>
</feature>
<feature type="transmembrane region" description="Helical" evidence="1">
    <location>
        <begin position="7"/>
        <end position="24"/>
    </location>
</feature>
<dbReference type="EMBL" id="UOEI01000597">
    <property type="protein sequence ID" value="VAW08334.1"/>
    <property type="molecule type" value="Genomic_DNA"/>
</dbReference>
<name>A0A3B0TI54_9ZZZZ</name>
<organism evidence="2">
    <name type="scientific">hydrothermal vent metagenome</name>
    <dbReference type="NCBI Taxonomy" id="652676"/>
    <lineage>
        <taxon>unclassified sequences</taxon>
        <taxon>metagenomes</taxon>
        <taxon>ecological metagenomes</taxon>
    </lineage>
</organism>
<evidence type="ECO:0000313" key="2">
    <source>
        <dbReference type="EMBL" id="VAW08334.1"/>
    </source>
</evidence>
<dbReference type="AlphaFoldDB" id="A0A3B0TI54"/>